<organism evidence="1 2">
    <name type="scientific">Paenibacillus eucommiae</name>
    <dbReference type="NCBI Taxonomy" id="1355755"/>
    <lineage>
        <taxon>Bacteria</taxon>
        <taxon>Bacillati</taxon>
        <taxon>Bacillota</taxon>
        <taxon>Bacilli</taxon>
        <taxon>Bacillales</taxon>
        <taxon>Paenibacillaceae</taxon>
        <taxon>Paenibacillus</taxon>
    </lineage>
</organism>
<dbReference type="RefSeq" id="WP_209971003.1">
    <property type="nucleotide sequence ID" value="NZ_JAGGLB010000004.1"/>
</dbReference>
<evidence type="ECO:0000313" key="2">
    <source>
        <dbReference type="Proteomes" id="UP001519287"/>
    </source>
</evidence>
<keyword evidence="2" id="KW-1185">Reference proteome</keyword>
<gene>
    <name evidence="1" type="ORF">J2Z66_001812</name>
</gene>
<evidence type="ECO:0000313" key="1">
    <source>
        <dbReference type="EMBL" id="MBP1990214.1"/>
    </source>
</evidence>
<reference evidence="1 2" key="1">
    <citation type="submission" date="2021-03" db="EMBL/GenBank/DDBJ databases">
        <title>Genomic Encyclopedia of Type Strains, Phase IV (KMG-IV): sequencing the most valuable type-strain genomes for metagenomic binning, comparative biology and taxonomic classification.</title>
        <authorList>
            <person name="Goeker M."/>
        </authorList>
    </citation>
    <scope>NUCLEOTIDE SEQUENCE [LARGE SCALE GENOMIC DNA]</scope>
    <source>
        <strain evidence="1 2">DSM 26048</strain>
    </source>
</reference>
<protein>
    <submittedName>
        <fullName evidence="1">Uncharacterized protein</fullName>
    </submittedName>
</protein>
<dbReference type="InterPro" id="IPR010064">
    <property type="entry name" value="HK97-gp10_tail"/>
</dbReference>
<dbReference type="Proteomes" id="UP001519287">
    <property type="component" value="Unassembled WGS sequence"/>
</dbReference>
<comment type="caution">
    <text evidence="1">The sequence shown here is derived from an EMBL/GenBank/DDBJ whole genome shotgun (WGS) entry which is preliminary data.</text>
</comment>
<sequence>MGGETNAEAAGSGMSQFGDFKFKEMHQLEQQLKRMQADVPLFFEQCLMELASRLLAKAVARTPAEAEELRRGWKIGNIRRSGNEYQVEVLNSVAGEDGALILTLTTAELEGEIAGIIQRKMMRFLERYLGR</sequence>
<accession>A0ABS4IRL4</accession>
<proteinExistence type="predicted"/>
<dbReference type="Pfam" id="PF04883">
    <property type="entry name" value="HK97-gp10_like"/>
    <property type="match status" value="1"/>
</dbReference>
<dbReference type="EMBL" id="JAGGLB010000004">
    <property type="protein sequence ID" value="MBP1990214.1"/>
    <property type="molecule type" value="Genomic_DNA"/>
</dbReference>
<name>A0ABS4IRL4_9BACL</name>